<keyword evidence="5 7" id="KW-0472">Membrane</keyword>
<evidence type="ECO:0000256" key="6">
    <source>
        <dbReference type="SAM" id="MobiDB-lite"/>
    </source>
</evidence>
<reference evidence="8 9" key="1">
    <citation type="submission" date="2018-07" db="EMBL/GenBank/DDBJ databases">
        <title>Freshwater and sediment microbial communities from various areas in North America, analyzing microbe dynamics in response to fracking.</title>
        <authorList>
            <person name="Lamendella R."/>
        </authorList>
    </citation>
    <scope>NUCLEOTIDE SEQUENCE [LARGE SCALE GENOMIC DNA]</scope>
    <source>
        <strain evidence="8 9">160A</strain>
    </source>
</reference>
<evidence type="ECO:0000313" key="9">
    <source>
        <dbReference type="Proteomes" id="UP000252733"/>
    </source>
</evidence>
<sequence length="167" mass="18879">MLKYVKILQRGIIFLLLIVMSLILLVSTVNIIMNVVLGAITGPETFFNAQRLQSLFGLFLIILIGIELLDTVKAFLEEEKIHVEVVLLVAMIALARKVIIWDFSEYEVQELYGVAVMLLSLAVSYTLIKGTWVKSALDSWFSSRKKKAGVVEESPLEHRDFDPPKKL</sequence>
<keyword evidence="4 7" id="KW-1133">Transmembrane helix</keyword>
<feature type="region of interest" description="Disordered" evidence="6">
    <location>
        <begin position="147"/>
        <end position="167"/>
    </location>
</feature>
<protein>
    <submittedName>
        <fullName evidence="8">Uncharacterized membrane protein (DUF373 family)</fullName>
    </submittedName>
</protein>
<proteinExistence type="predicted"/>
<evidence type="ECO:0000256" key="5">
    <source>
        <dbReference type="ARBA" id="ARBA00023136"/>
    </source>
</evidence>
<name>A0A2T0XFP8_9BACT</name>
<feature type="transmembrane region" description="Helical" evidence="7">
    <location>
        <begin position="52"/>
        <end position="69"/>
    </location>
</feature>
<dbReference type="Proteomes" id="UP000252733">
    <property type="component" value="Unassembled WGS sequence"/>
</dbReference>
<accession>A0A2T0XFP8</accession>
<feature type="transmembrane region" description="Helical" evidence="7">
    <location>
        <begin position="12"/>
        <end position="40"/>
    </location>
</feature>
<evidence type="ECO:0000256" key="4">
    <source>
        <dbReference type="ARBA" id="ARBA00022989"/>
    </source>
</evidence>
<dbReference type="InterPro" id="IPR020948">
    <property type="entry name" value="P_starv_induced_PsiE-like"/>
</dbReference>
<keyword evidence="9" id="KW-1185">Reference proteome</keyword>
<dbReference type="Pfam" id="PF06146">
    <property type="entry name" value="PsiE"/>
    <property type="match status" value="1"/>
</dbReference>
<evidence type="ECO:0000313" key="8">
    <source>
        <dbReference type="EMBL" id="RCW32477.1"/>
    </source>
</evidence>
<dbReference type="STRING" id="1168289.GCA_000259075_02077"/>
<evidence type="ECO:0000256" key="3">
    <source>
        <dbReference type="ARBA" id="ARBA00022692"/>
    </source>
</evidence>
<dbReference type="AlphaFoldDB" id="A0A2T0XFP8"/>
<dbReference type="OrthoDB" id="561615at2"/>
<evidence type="ECO:0000256" key="2">
    <source>
        <dbReference type="ARBA" id="ARBA00022475"/>
    </source>
</evidence>
<feature type="transmembrane region" description="Helical" evidence="7">
    <location>
        <begin position="111"/>
        <end position="128"/>
    </location>
</feature>
<evidence type="ECO:0000256" key="1">
    <source>
        <dbReference type="ARBA" id="ARBA00004651"/>
    </source>
</evidence>
<dbReference type="EMBL" id="QPIZ01000015">
    <property type="protein sequence ID" value="RCW32477.1"/>
    <property type="molecule type" value="Genomic_DNA"/>
</dbReference>
<evidence type="ECO:0000256" key="7">
    <source>
        <dbReference type="SAM" id="Phobius"/>
    </source>
</evidence>
<organism evidence="8 9">
    <name type="scientific">Marinilabilia salmonicolor</name>
    <dbReference type="NCBI Taxonomy" id="989"/>
    <lineage>
        <taxon>Bacteria</taxon>
        <taxon>Pseudomonadati</taxon>
        <taxon>Bacteroidota</taxon>
        <taxon>Bacteroidia</taxon>
        <taxon>Marinilabiliales</taxon>
        <taxon>Marinilabiliaceae</taxon>
        <taxon>Marinilabilia</taxon>
    </lineage>
</organism>
<dbReference type="RefSeq" id="WP_106153613.1">
    <property type="nucleotide sequence ID" value="NZ_PVTS01000011.1"/>
</dbReference>
<keyword evidence="2" id="KW-1003">Cell membrane</keyword>
<comment type="caution">
    <text evidence="8">The sequence shown here is derived from an EMBL/GenBank/DDBJ whole genome shotgun (WGS) entry which is preliminary data.</text>
</comment>
<feature type="compositionally biased region" description="Basic and acidic residues" evidence="6">
    <location>
        <begin position="155"/>
        <end position="167"/>
    </location>
</feature>
<comment type="subcellular location">
    <subcellularLocation>
        <location evidence="1">Cell membrane</location>
        <topology evidence="1">Multi-pass membrane protein</topology>
    </subcellularLocation>
</comment>
<gene>
    <name evidence="8" type="ORF">DFO77_11522</name>
</gene>
<feature type="transmembrane region" description="Helical" evidence="7">
    <location>
        <begin position="81"/>
        <end position="99"/>
    </location>
</feature>
<keyword evidence="3 7" id="KW-0812">Transmembrane</keyword>
<dbReference type="GO" id="GO:0005886">
    <property type="term" value="C:plasma membrane"/>
    <property type="evidence" value="ECO:0007669"/>
    <property type="project" value="UniProtKB-SubCell"/>
</dbReference>